<protein>
    <submittedName>
        <fullName evidence="2">Peregrin</fullName>
    </submittedName>
</protein>
<feature type="compositionally biased region" description="Basic and acidic residues" evidence="1">
    <location>
        <begin position="45"/>
        <end position="54"/>
    </location>
</feature>
<proteinExistence type="predicted"/>
<dbReference type="OrthoDB" id="5310629at2759"/>
<sequence>MAAEAPPVSPVRTNKPELRIDAAAINDIPVELDGTPTTPARLRARATDGHERQQHAPAADEPISKEEKERLAKLISERKGDPAVLVDIPQTPQAEELNIAEKTK</sequence>
<dbReference type="InParanoid" id="A0A2K1QYY3"/>
<evidence type="ECO:0000313" key="2">
    <source>
        <dbReference type="EMBL" id="PNS20258.1"/>
    </source>
</evidence>
<name>A0A2K1QYY3_9PEZI</name>
<evidence type="ECO:0000256" key="1">
    <source>
        <dbReference type="SAM" id="MobiDB-lite"/>
    </source>
</evidence>
<keyword evidence="3" id="KW-1185">Reference proteome</keyword>
<reference evidence="2 3" key="1">
    <citation type="submission" date="2017-06" db="EMBL/GenBank/DDBJ databases">
        <title>Draft genome sequence of a variant of Elsinoe murrayae.</title>
        <authorList>
            <person name="Cheng Q."/>
        </authorList>
    </citation>
    <scope>NUCLEOTIDE SEQUENCE [LARGE SCALE GENOMIC DNA]</scope>
    <source>
        <strain evidence="2 3">CQ-2017a</strain>
    </source>
</reference>
<gene>
    <name evidence="2" type="ORF">CAC42_5708</name>
</gene>
<feature type="region of interest" description="Disordered" evidence="1">
    <location>
        <begin position="28"/>
        <end position="66"/>
    </location>
</feature>
<evidence type="ECO:0000313" key="3">
    <source>
        <dbReference type="Proteomes" id="UP000243797"/>
    </source>
</evidence>
<dbReference type="Proteomes" id="UP000243797">
    <property type="component" value="Unassembled WGS sequence"/>
</dbReference>
<organism evidence="2 3">
    <name type="scientific">Sphaceloma murrayae</name>
    <dbReference type="NCBI Taxonomy" id="2082308"/>
    <lineage>
        <taxon>Eukaryota</taxon>
        <taxon>Fungi</taxon>
        <taxon>Dikarya</taxon>
        <taxon>Ascomycota</taxon>
        <taxon>Pezizomycotina</taxon>
        <taxon>Dothideomycetes</taxon>
        <taxon>Dothideomycetidae</taxon>
        <taxon>Myriangiales</taxon>
        <taxon>Elsinoaceae</taxon>
        <taxon>Sphaceloma</taxon>
    </lineage>
</organism>
<accession>A0A2K1QYY3</accession>
<comment type="caution">
    <text evidence="2">The sequence shown here is derived from an EMBL/GenBank/DDBJ whole genome shotgun (WGS) entry which is preliminary data.</text>
</comment>
<dbReference type="EMBL" id="NKHZ01000025">
    <property type="protein sequence ID" value="PNS20258.1"/>
    <property type="molecule type" value="Genomic_DNA"/>
</dbReference>
<dbReference type="AlphaFoldDB" id="A0A2K1QYY3"/>